<evidence type="ECO:0000313" key="2">
    <source>
        <dbReference type="EMBL" id="MBB6732793.1"/>
    </source>
</evidence>
<reference evidence="2 3" key="1">
    <citation type="submission" date="2020-08" db="EMBL/GenBank/DDBJ databases">
        <title>Cohnella phylogeny.</title>
        <authorList>
            <person name="Dunlap C."/>
        </authorList>
    </citation>
    <scope>NUCLEOTIDE SEQUENCE [LARGE SCALE GENOMIC DNA]</scope>
    <source>
        <strain evidence="2 3">CBP 2801</strain>
    </source>
</reference>
<sequence>MDIKSLLSLVLGLSIVLFLAAFVGFQWLSRLNTGAGSTKEYEALRLPGKPTRKSRQTNWLQRTYVLCERVPLLRAYLVVIRKRLTALQPYDEWKLRLETIRIALVAWGALVVIAVPIGLWVHDPLTVLMMFIGIWVLHGMVADVFVKRLENRLFRQLRHFMADIRHHYHRHDMVDEAIYEATDTAPYEMALHGQEIHAILTDSRPEEKLEAYYESAPNRFLKGLAGVSHLVMEYGDKKLQAGSLYLQALTKLITELNLELLRREKLSYLLQGLTAIALVPLLFTWPIESWARRYFPAMDDFYAGKFGWIMKMVIMFVIFGAYVLLRHMRELDGQPRLSRRKPREQRVYECFPWIRLLVHRVMPDSNSREAVRQKRLLKETGSPLRWEWFVLQRLTFSLLAFVMVMGLCVTLHAVERHQALYAPVKPDTMFGRLSPEEEAKGKAEAAMDRAVIRNVQKERPPLRSEAILNELHKNPEIAKDEVKLRSAAQRILAKMNALHSNYLRWWEVMLALLAGWGGYFAPLGVLVFQRQMRQMERKHEVDQLLSVIGMLSEMDRMSVEHLLEWMERFAYVFKEPIQACLLHYDQGAEQALEQLKEDAPFPPFVQLVEKLQLAVERIPIRQAFDDVESEYAFAQEQRKQDYERLIDTKAGWGRMIGFAPMMALIFGYLVVPLVYVSLSQMSVYYEQIQRIQ</sequence>
<evidence type="ECO:0000313" key="3">
    <source>
        <dbReference type="Proteomes" id="UP000564644"/>
    </source>
</evidence>
<keyword evidence="1" id="KW-0472">Membrane</keyword>
<keyword evidence="1" id="KW-0812">Transmembrane</keyword>
<feature type="transmembrane region" description="Helical" evidence="1">
    <location>
        <begin position="102"/>
        <end position="121"/>
    </location>
</feature>
<feature type="transmembrane region" description="Helical" evidence="1">
    <location>
        <begin position="127"/>
        <end position="146"/>
    </location>
</feature>
<feature type="transmembrane region" description="Helical" evidence="1">
    <location>
        <begin position="6"/>
        <end position="28"/>
    </location>
</feature>
<dbReference type="RefSeq" id="WP_185130447.1">
    <property type="nucleotide sequence ID" value="NZ_JACJVO010000021.1"/>
</dbReference>
<feature type="transmembrane region" description="Helical" evidence="1">
    <location>
        <begin position="266"/>
        <end position="286"/>
    </location>
</feature>
<dbReference type="AlphaFoldDB" id="A0A7X0SML9"/>
<keyword evidence="1" id="KW-1133">Transmembrane helix</keyword>
<accession>A0A7X0SML9</accession>
<comment type="caution">
    <text evidence="2">The sequence shown here is derived from an EMBL/GenBank/DDBJ whole genome shotgun (WGS) entry which is preliminary data.</text>
</comment>
<evidence type="ECO:0008006" key="4">
    <source>
        <dbReference type="Google" id="ProtNLM"/>
    </source>
</evidence>
<feature type="transmembrane region" description="Helical" evidence="1">
    <location>
        <begin position="508"/>
        <end position="528"/>
    </location>
</feature>
<feature type="transmembrane region" description="Helical" evidence="1">
    <location>
        <begin position="306"/>
        <end position="325"/>
    </location>
</feature>
<dbReference type="EMBL" id="JACJVO010000021">
    <property type="protein sequence ID" value="MBB6732793.1"/>
    <property type="molecule type" value="Genomic_DNA"/>
</dbReference>
<organism evidence="2 3">
    <name type="scientific">Cohnella zeiphila</name>
    <dbReference type="NCBI Taxonomy" id="2761120"/>
    <lineage>
        <taxon>Bacteria</taxon>
        <taxon>Bacillati</taxon>
        <taxon>Bacillota</taxon>
        <taxon>Bacilli</taxon>
        <taxon>Bacillales</taxon>
        <taxon>Paenibacillaceae</taxon>
        <taxon>Cohnella</taxon>
    </lineage>
</organism>
<keyword evidence="3" id="KW-1185">Reference proteome</keyword>
<name>A0A7X0SML9_9BACL</name>
<feature type="transmembrane region" description="Helical" evidence="1">
    <location>
        <begin position="394"/>
        <end position="414"/>
    </location>
</feature>
<dbReference type="Proteomes" id="UP000564644">
    <property type="component" value="Unassembled WGS sequence"/>
</dbReference>
<proteinExistence type="predicted"/>
<gene>
    <name evidence="2" type="ORF">H7C18_17915</name>
</gene>
<evidence type="ECO:0000256" key="1">
    <source>
        <dbReference type="SAM" id="Phobius"/>
    </source>
</evidence>
<feature type="transmembrane region" description="Helical" evidence="1">
    <location>
        <begin position="655"/>
        <end position="675"/>
    </location>
</feature>
<protein>
    <recommendedName>
        <fullName evidence="4">GTPase SAR1</fullName>
    </recommendedName>
</protein>